<evidence type="ECO:0000259" key="2">
    <source>
        <dbReference type="Pfam" id="PF13205"/>
    </source>
</evidence>
<feature type="domain" description="SbsA Ig-like" evidence="2">
    <location>
        <begin position="30"/>
        <end position="131"/>
    </location>
</feature>
<sequence length="328" mass="37072">MKKGLNLFVALVLIGTAVLSFHSIKGYAATIPTIEHTYPSSNDQYVPVDTDIKIEFNDTVRNVNGSSISVYENGTYLPLDVETYKKNGNSLSIILSKPLDFNKTYTVSLSGNSVELANGQYNQTLNFSFRTNYYDFYELMVINEKRLKDMLAAYSPRQIMAVAPKKYINEVTVLHKKQGALLEEQSSTNGITNIDVVTKSEDVSYVHVDIMKGDRVLKNQYASKVTADPNGKTQSKGNTFTFDVGFSKMPDFYDVRIKVFNSANKQIDEKLVKFSAAEKLITEYNESYKYETDSAVISFYELLSDEKLFSSLLSEHNIRDLKVQVVDR</sequence>
<dbReference type="Gene3D" id="2.60.40.1220">
    <property type="match status" value="1"/>
</dbReference>
<dbReference type="AlphaFoldDB" id="A0A5D4SML7"/>
<reference evidence="3 4" key="1">
    <citation type="submission" date="2019-08" db="EMBL/GenBank/DDBJ databases">
        <title>Bacillus genomes from the desert of Cuatro Cienegas, Coahuila.</title>
        <authorList>
            <person name="Olmedo-Alvarez G."/>
        </authorList>
    </citation>
    <scope>NUCLEOTIDE SEQUENCE [LARGE SCALE GENOMIC DNA]</scope>
    <source>
        <strain evidence="3 4">CH37_1T</strain>
    </source>
</reference>
<keyword evidence="1" id="KW-0732">Signal</keyword>
<name>A0A5D4SML7_9BACI</name>
<dbReference type="RefSeq" id="WP_148949845.1">
    <property type="nucleotide sequence ID" value="NZ_VTES01000003.1"/>
</dbReference>
<dbReference type="Proteomes" id="UP000323732">
    <property type="component" value="Unassembled WGS sequence"/>
</dbReference>
<dbReference type="EMBL" id="VTES01000003">
    <property type="protein sequence ID" value="TYS63971.1"/>
    <property type="molecule type" value="Genomic_DNA"/>
</dbReference>
<proteinExistence type="predicted"/>
<evidence type="ECO:0000256" key="1">
    <source>
        <dbReference type="ARBA" id="ARBA00022729"/>
    </source>
</evidence>
<dbReference type="InterPro" id="IPR014755">
    <property type="entry name" value="Cu-Rt/internalin_Ig-like"/>
</dbReference>
<dbReference type="InterPro" id="IPR032812">
    <property type="entry name" value="SbsA_Ig"/>
</dbReference>
<organism evidence="3 4">
    <name type="scientific">Bacillus infantis</name>
    <dbReference type="NCBI Taxonomy" id="324767"/>
    <lineage>
        <taxon>Bacteria</taxon>
        <taxon>Bacillati</taxon>
        <taxon>Bacillota</taxon>
        <taxon>Bacilli</taxon>
        <taxon>Bacillales</taxon>
        <taxon>Bacillaceae</taxon>
        <taxon>Bacillus</taxon>
    </lineage>
</organism>
<gene>
    <name evidence="3" type="ORF">FZD47_10740</name>
</gene>
<dbReference type="Pfam" id="PF13205">
    <property type="entry name" value="Big_5"/>
    <property type="match status" value="1"/>
</dbReference>
<protein>
    <recommendedName>
        <fullName evidence="2">SbsA Ig-like domain-containing protein</fullName>
    </recommendedName>
</protein>
<accession>A0A5D4SML7</accession>
<evidence type="ECO:0000313" key="3">
    <source>
        <dbReference type="EMBL" id="TYS63971.1"/>
    </source>
</evidence>
<evidence type="ECO:0000313" key="4">
    <source>
        <dbReference type="Proteomes" id="UP000323732"/>
    </source>
</evidence>
<comment type="caution">
    <text evidence="3">The sequence shown here is derived from an EMBL/GenBank/DDBJ whole genome shotgun (WGS) entry which is preliminary data.</text>
</comment>